<dbReference type="SUPFAM" id="SSF142338">
    <property type="entry name" value="CofD-like"/>
    <property type="match status" value="1"/>
</dbReference>
<dbReference type="InterPro" id="IPR010115">
    <property type="entry name" value="FbiA/CofD"/>
</dbReference>
<dbReference type="Gene3D" id="1.10.8.240">
    <property type="entry name" value="CofD-like domain"/>
    <property type="match status" value="1"/>
</dbReference>
<dbReference type="RefSeq" id="WP_169381607.1">
    <property type="nucleotide sequence ID" value="NZ_JAAXLA010000019.1"/>
</dbReference>
<accession>A0ABX1S9C6</accession>
<dbReference type="PANTHER" id="PTHR43007">
    <property type="entry name" value="2-PHOSPHO-L-LACTATE TRANSFERASE"/>
    <property type="match status" value="1"/>
</dbReference>
<dbReference type="InterPro" id="IPR038136">
    <property type="entry name" value="CofD-like_dom_sf"/>
</dbReference>
<name>A0ABX1S9C6_9PSEU</name>
<evidence type="ECO:0008006" key="3">
    <source>
        <dbReference type="Google" id="ProtNLM"/>
    </source>
</evidence>
<sequence length="130" mass="13542">MTRVVGLGGGIGASRLWRALAAAVGAPSLTLVVDTADDLWIHVLRVCPTSTPSSARCPGGRTPNVAGVRGETWRCMDALPGLGEEVWFNPGDLDLATHLRRTAMLRFGAGPAAVTRAPAAAMQVDAVVLR</sequence>
<evidence type="ECO:0000313" key="1">
    <source>
        <dbReference type="EMBL" id="NMH98166.1"/>
    </source>
</evidence>
<evidence type="ECO:0000313" key="2">
    <source>
        <dbReference type="Proteomes" id="UP000820669"/>
    </source>
</evidence>
<comment type="caution">
    <text evidence="1">The sequence shown here is derived from an EMBL/GenBank/DDBJ whole genome shotgun (WGS) entry which is preliminary data.</text>
</comment>
<reference evidence="1 2" key="1">
    <citation type="submission" date="2020-04" db="EMBL/GenBank/DDBJ databases">
        <authorList>
            <person name="Klaysubun C."/>
            <person name="Duangmal K."/>
            <person name="Lipun K."/>
        </authorList>
    </citation>
    <scope>NUCLEOTIDE SEQUENCE [LARGE SCALE GENOMIC DNA]</scope>
    <source>
        <strain evidence="1 2">K10HN5</strain>
    </source>
</reference>
<organism evidence="1 2">
    <name type="scientific">Pseudonocardia acidicola</name>
    <dbReference type="NCBI Taxonomy" id="2724939"/>
    <lineage>
        <taxon>Bacteria</taxon>
        <taxon>Bacillati</taxon>
        <taxon>Actinomycetota</taxon>
        <taxon>Actinomycetes</taxon>
        <taxon>Pseudonocardiales</taxon>
        <taxon>Pseudonocardiaceae</taxon>
        <taxon>Pseudonocardia</taxon>
    </lineage>
</organism>
<dbReference type="EMBL" id="JAAXLA010000019">
    <property type="protein sequence ID" value="NMH98166.1"/>
    <property type="molecule type" value="Genomic_DNA"/>
</dbReference>
<gene>
    <name evidence="1" type="ORF">HF526_12705</name>
</gene>
<dbReference type="PANTHER" id="PTHR43007:SF1">
    <property type="entry name" value="2-PHOSPHO-L-LACTATE TRANSFERASE"/>
    <property type="match status" value="1"/>
</dbReference>
<proteinExistence type="predicted"/>
<keyword evidence="2" id="KW-1185">Reference proteome</keyword>
<dbReference type="Proteomes" id="UP000820669">
    <property type="component" value="Unassembled WGS sequence"/>
</dbReference>
<protein>
    <recommendedName>
        <fullName evidence="3">2-phospho-L-lactate transferase</fullName>
    </recommendedName>
</protein>